<evidence type="ECO:0000256" key="2">
    <source>
        <dbReference type="ARBA" id="ARBA00008779"/>
    </source>
</evidence>
<keyword evidence="5" id="KW-0106">Calcium</keyword>
<evidence type="ECO:0000313" key="9">
    <source>
        <dbReference type="EMBL" id="KAK3733366.1"/>
    </source>
</evidence>
<feature type="region of interest" description="Disordered" evidence="7">
    <location>
        <begin position="1"/>
        <end position="28"/>
    </location>
</feature>
<dbReference type="PANTHER" id="PTHR10342">
    <property type="entry name" value="ARYLSULFATASE"/>
    <property type="match status" value="1"/>
</dbReference>
<sequence length="373" mass="42005">MSGTTDTGPTWSASKSRCQGQRIQDPHGRQVSLDVRDNGYRTHMVGKWHLGFCNWACTPTYRGFESFYGFHSHSEDYYTHSYSGYSDYWFNKTVNKASSGTYSAAPDEYLDLYQDITDNKRKLFSGLVTAMDDAVGRVVTALIDRDLYTDSIIVFSSDVGNNFPLRGGKFSLFEGGTRVPAFVHSPLLRNTGLTYAGIIHAVDWFPTLLSAAGILPRESPSDLDGVDQWEAITAMSPSRRSEVVYNLDYHPLPIQGRAAIRVGEYKLITGYPGVFHDWYRPGAEDQGFPHSTVREMLRAPGLNQSQEQFEYLFNLQDDPTEQTNLYSTLPGIVRKLRARLRQHRRKYVTANFPANSVGSNPARYGGVWSPGWC</sequence>
<dbReference type="InterPro" id="IPR017850">
    <property type="entry name" value="Alkaline_phosphatase_core_sf"/>
</dbReference>
<accession>A0AAE1CSX3</accession>
<feature type="domain" description="Sulfatase N-terminal" evidence="8">
    <location>
        <begin position="36"/>
        <end position="87"/>
    </location>
</feature>
<protein>
    <recommendedName>
        <fullName evidence="8">Sulfatase N-terminal domain-containing protein</fullName>
    </recommendedName>
</protein>
<comment type="similarity">
    <text evidence="2">Belongs to the sulfatase family.</text>
</comment>
<dbReference type="AlphaFoldDB" id="A0AAE1CSX3"/>
<evidence type="ECO:0000256" key="1">
    <source>
        <dbReference type="ARBA" id="ARBA00001913"/>
    </source>
</evidence>
<gene>
    <name evidence="9" type="ORF">RRG08_004794</name>
</gene>
<evidence type="ECO:0000313" key="10">
    <source>
        <dbReference type="Proteomes" id="UP001283361"/>
    </source>
</evidence>
<evidence type="ECO:0000256" key="3">
    <source>
        <dbReference type="ARBA" id="ARBA00022723"/>
    </source>
</evidence>
<evidence type="ECO:0000256" key="6">
    <source>
        <dbReference type="ARBA" id="ARBA00023180"/>
    </source>
</evidence>
<dbReference type="SUPFAM" id="SSF53649">
    <property type="entry name" value="Alkaline phosphatase-like"/>
    <property type="match status" value="1"/>
</dbReference>
<keyword evidence="3" id="KW-0479">Metal-binding</keyword>
<organism evidence="9 10">
    <name type="scientific">Elysia crispata</name>
    <name type="common">lettuce slug</name>
    <dbReference type="NCBI Taxonomy" id="231223"/>
    <lineage>
        <taxon>Eukaryota</taxon>
        <taxon>Metazoa</taxon>
        <taxon>Spiralia</taxon>
        <taxon>Lophotrochozoa</taxon>
        <taxon>Mollusca</taxon>
        <taxon>Gastropoda</taxon>
        <taxon>Heterobranchia</taxon>
        <taxon>Euthyneura</taxon>
        <taxon>Panpulmonata</taxon>
        <taxon>Sacoglossa</taxon>
        <taxon>Placobranchoidea</taxon>
        <taxon>Plakobranchidae</taxon>
        <taxon>Elysia</taxon>
    </lineage>
</organism>
<keyword evidence="10" id="KW-1185">Reference proteome</keyword>
<evidence type="ECO:0000256" key="4">
    <source>
        <dbReference type="ARBA" id="ARBA00022801"/>
    </source>
</evidence>
<keyword evidence="4" id="KW-0378">Hydrolase</keyword>
<comment type="cofactor">
    <cofactor evidence="1">
        <name>Ca(2+)</name>
        <dbReference type="ChEBI" id="CHEBI:29108"/>
    </cofactor>
</comment>
<feature type="domain" description="Sulfatase N-terminal" evidence="8">
    <location>
        <begin position="104"/>
        <end position="214"/>
    </location>
</feature>
<dbReference type="InterPro" id="IPR047115">
    <property type="entry name" value="ARSB"/>
</dbReference>
<reference evidence="9" key="1">
    <citation type="journal article" date="2023" name="G3 (Bethesda)">
        <title>A reference genome for the long-term kleptoplast-retaining sea slug Elysia crispata morphotype clarki.</title>
        <authorList>
            <person name="Eastman K.E."/>
            <person name="Pendleton A.L."/>
            <person name="Shaikh M.A."/>
            <person name="Suttiyut T."/>
            <person name="Ogas R."/>
            <person name="Tomko P."/>
            <person name="Gavelis G."/>
            <person name="Widhalm J.R."/>
            <person name="Wisecaver J.H."/>
        </authorList>
    </citation>
    <scope>NUCLEOTIDE SEQUENCE</scope>
    <source>
        <strain evidence="9">ECLA1</strain>
    </source>
</reference>
<dbReference type="PROSITE" id="PS00149">
    <property type="entry name" value="SULFATASE_2"/>
    <property type="match status" value="1"/>
</dbReference>
<dbReference type="PANTHER" id="PTHR10342:SF273">
    <property type="entry name" value="RE14504P"/>
    <property type="match status" value="1"/>
</dbReference>
<dbReference type="GO" id="GO:0046872">
    <property type="term" value="F:metal ion binding"/>
    <property type="evidence" value="ECO:0007669"/>
    <property type="project" value="UniProtKB-KW"/>
</dbReference>
<feature type="compositionally biased region" description="Polar residues" evidence="7">
    <location>
        <begin position="1"/>
        <end position="22"/>
    </location>
</feature>
<dbReference type="Gene3D" id="3.30.1120.10">
    <property type="match status" value="1"/>
</dbReference>
<dbReference type="Pfam" id="PF00884">
    <property type="entry name" value="Sulfatase"/>
    <property type="match status" value="2"/>
</dbReference>
<comment type="caution">
    <text evidence="9">The sequence shown here is derived from an EMBL/GenBank/DDBJ whole genome shotgun (WGS) entry which is preliminary data.</text>
</comment>
<name>A0AAE1CSX3_9GAST</name>
<dbReference type="InterPro" id="IPR024607">
    <property type="entry name" value="Sulfatase_CS"/>
</dbReference>
<dbReference type="EMBL" id="JAWDGP010006902">
    <property type="protein sequence ID" value="KAK3733366.1"/>
    <property type="molecule type" value="Genomic_DNA"/>
</dbReference>
<proteinExistence type="inferred from homology"/>
<dbReference type="Proteomes" id="UP001283361">
    <property type="component" value="Unassembled WGS sequence"/>
</dbReference>
<dbReference type="GO" id="GO:0008484">
    <property type="term" value="F:sulfuric ester hydrolase activity"/>
    <property type="evidence" value="ECO:0007669"/>
    <property type="project" value="InterPro"/>
</dbReference>
<keyword evidence="6" id="KW-0325">Glycoprotein</keyword>
<evidence type="ECO:0000256" key="5">
    <source>
        <dbReference type="ARBA" id="ARBA00022837"/>
    </source>
</evidence>
<dbReference type="Gene3D" id="3.40.720.10">
    <property type="entry name" value="Alkaline Phosphatase, subunit A"/>
    <property type="match status" value="2"/>
</dbReference>
<evidence type="ECO:0000259" key="8">
    <source>
        <dbReference type="Pfam" id="PF00884"/>
    </source>
</evidence>
<dbReference type="InterPro" id="IPR000917">
    <property type="entry name" value="Sulfatase_N"/>
</dbReference>
<evidence type="ECO:0000256" key="7">
    <source>
        <dbReference type="SAM" id="MobiDB-lite"/>
    </source>
</evidence>